<comment type="subcellular location">
    <subcellularLocation>
        <location evidence="1">Membrane</location>
        <topology evidence="1">Multi-pass membrane protein</topology>
    </subcellularLocation>
</comment>
<evidence type="ECO:0000313" key="9">
    <source>
        <dbReference type="EMBL" id="GIE12608.1"/>
    </source>
</evidence>
<feature type="transmembrane region" description="Helical" evidence="7">
    <location>
        <begin position="25"/>
        <end position="42"/>
    </location>
</feature>
<dbReference type="GO" id="GO:0016020">
    <property type="term" value="C:membrane"/>
    <property type="evidence" value="ECO:0007669"/>
    <property type="project" value="UniProtKB-SubCell"/>
</dbReference>
<feature type="transmembrane region" description="Helical" evidence="7">
    <location>
        <begin position="248"/>
        <end position="266"/>
    </location>
</feature>
<feature type="transmembrane region" description="Helical" evidence="7">
    <location>
        <begin position="135"/>
        <end position="153"/>
    </location>
</feature>
<keyword evidence="5 7" id="KW-0472">Membrane</keyword>
<proteinExistence type="inferred from homology"/>
<evidence type="ECO:0000256" key="5">
    <source>
        <dbReference type="ARBA" id="ARBA00023136"/>
    </source>
</evidence>
<feature type="region of interest" description="Disordered" evidence="6">
    <location>
        <begin position="267"/>
        <end position="301"/>
    </location>
</feature>
<name>A0A919J2A8_9ACTN</name>
<evidence type="ECO:0000256" key="3">
    <source>
        <dbReference type="ARBA" id="ARBA00022692"/>
    </source>
</evidence>
<keyword evidence="3 7" id="KW-0812">Transmembrane</keyword>
<accession>A0A919J2A8</accession>
<feature type="transmembrane region" description="Helical" evidence="7">
    <location>
        <begin position="165"/>
        <end position="183"/>
    </location>
</feature>
<evidence type="ECO:0000313" key="10">
    <source>
        <dbReference type="Proteomes" id="UP000598174"/>
    </source>
</evidence>
<evidence type="ECO:0000256" key="2">
    <source>
        <dbReference type="ARBA" id="ARBA00007362"/>
    </source>
</evidence>
<evidence type="ECO:0000256" key="4">
    <source>
        <dbReference type="ARBA" id="ARBA00022989"/>
    </source>
</evidence>
<protein>
    <submittedName>
        <fullName evidence="9">Membrane protein</fullName>
    </submittedName>
</protein>
<evidence type="ECO:0000256" key="7">
    <source>
        <dbReference type="SAM" id="Phobius"/>
    </source>
</evidence>
<comment type="similarity">
    <text evidence="2">Belongs to the EamA transporter family.</text>
</comment>
<dbReference type="PANTHER" id="PTHR32322:SF2">
    <property type="entry name" value="EAMA DOMAIN-CONTAINING PROTEIN"/>
    <property type="match status" value="1"/>
</dbReference>
<dbReference type="InterPro" id="IPR000620">
    <property type="entry name" value="EamA_dom"/>
</dbReference>
<dbReference type="Proteomes" id="UP000598174">
    <property type="component" value="Unassembled WGS sequence"/>
</dbReference>
<feature type="domain" description="EamA" evidence="8">
    <location>
        <begin position="136"/>
        <end position="261"/>
    </location>
</feature>
<keyword evidence="10" id="KW-1185">Reference proteome</keyword>
<evidence type="ECO:0000256" key="1">
    <source>
        <dbReference type="ARBA" id="ARBA00004141"/>
    </source>
</evidence>
<feature type="compositionally biased region" description="Basic and acidic residues" evidence="6">
    <location>
        <begin position="284"/>
        <end position="293"/>
    </location>
</feature>
<reference evidence="9" key="1">
    <citation type="submission" date="2021-01" db="EMBL/GenBank/DDBJ databases">
        <title>Whole genome shotgun sequence of Actinoplanes ferrugineus NBRC 15555.</title>
        <authorList>
            <person name="Komaki H."/>
            <person name="Tamura T."/>
        </authorList>
    </citation>
    <scope>NUCLEOTIDE SEQUENCE</scope>
    <source>
        <strain evidence="9">NBRC 15555</strain>
    </source>
</reference>
<organism evidence="9 10">
    <name type="scientific">Paractinoplanes ferrugineus</name>
    <dbReference type="NCBI Taxonomy" id="113564"/>
    <lineage>
        <taxon>Bacteria</taxon>
        <taxon>Bacillati</taxon>
        <taxon>Actinomycetota</taxon>
        <taxon>Actinomycetes</taxon>
        <taxon>Micromonosporales</taxon>
        <taxon>Micromonosporaceae</taxon>
        <taxon>Paractinoplanes</taxon>
    </lineage>
</organism>
<feature type="transmembrane region" description="Helical" evidence="7">
    <location>
        <begin position="195"/>
        <end position="215"/>
    </location>
</feature>
<feature type="transmembrane region" description="Helical" evidence="7">
    <location>
        <begin position="222"/>
        <end position="242"/>
    </location>
</feature>
<evidence type="ECO:0000256" key="6">
    <source>
        <dbReference type="SAM" id="MobiDB-lite"/>
    </source>
</evidence>
<evidence type="ECO:0000259" key="8">
    <source>
        <dbReference type="Pfam" id="PF00892"/>
    </source>
</evidence>
<gene>
    <name evidence="9" type="ORF">Afe05nite_44480</name>
</gene>
<comment type="caution">
    <text evidence="9">The sequence shown here is derived from an EMBL/GenBank/DDBJ whole genome shotgun (WGS) entry which is preliminary data.</text>
</comment>
<dbReference type="EMBL" id="BOMM01000039">
    <property type="protein sequence ID" value="GIE12608.1"/>
    <property type="molecule type" value="Genomic_DNA"/>
</dbReference>
<dbReference type="AlphaFoldDB" id="A0A919J2A8"/>
<dbReference type="InterPro" id="IPR050638">
    <property type="entry name" value="AA-Vitamin_Transporters"/>
</dbReference>
<dbReference type="InterPro" id="IPR037185">
    <property type="entry name" value="EmrE-like"/>
</dbReference>
<keyword evidence="4 7" id="KW-1133">Transmembrane helix</keyword>
<feature type="transmembrane region" description="Helical" evidence="7">
    <location>
        <begin position="80"/>
        <end position="98"/>
    </location>
</feature>
<sequence>MAAMLTVQASIAASVDLIDKLGAEGAAWLRLSWAGLLLLVLIRPRRRHFGARDLRAAALLGVVTAGMTVLFMAAVGRLPLGTASAIEFLGPLGVAVAQNRRGPAGARGRGLAWPLLAAAGVVLLTSPWTGGVDPVGVAFALGAAVSWAAYIILTQRVGDRVDGITGLAVSMPVAALVATLTVHPATVVGLTLDQILLGLLVGVLLLIAYGMEMLALRQLTTAAFGTLMALEPAFALLIGAAALHQIPAPLGAAGVALVVTAGIGATRHGTRPPSAGTASPPAAPDRRRSDRLPQEAGSTPA</sequence>
<dbReference type="Pfam" id="PF00892">
    <property type="entry name" value="EamA"/>
    <property type="match status" value="1"/>
</dbReference>
<feature type="transmembrane region" description="Helical" evidence="7">
    <location>
        <begin position="54"/>
        <end position="74"/>
    </location>
</feature>
<feature type="transmembrane region" description="Helical" evidence="7">
    <location>
        <begin position="110"/>
        <end position="129"/>
    </location>
</feature>
<dbReference type="SUPFAM" id="SSF103481">
    <property type="entry name" value="Multidrug resistance efflux transporter EmrE"/>
    <property type="match status" value="2"/>
</dbReference>
<feature type="compositionally biased region" description="Low complexity" evidence="6">
    <location>
        <begin position="267"/>
        <end position="280"/>
    </location>
</feature>
<dbReference type="PANTHER" id="PTHR32322">
    <property type="entry name" value="INNER MEMBRANE TRANSPORTER"/>
    <property type="match status" value="1"/>
</dbReference>